<dbReference type="SUPFAM" id="SSF103473">
    <property type="entry name" value="MFS general substrate transporter"/>
    <property type="match status" value="1"/>
</dbReference>
<keyword evidence="4 6" id="KW-0472">Membrane</keyword>
<evidence type="ECO:0000313" key="8">
    <source>
        <dbReference type="Proteomes" id="UP001159363"/>
    </source>
</evidence>
<name>A0ABQ9HA70_9NEOP</name>
<dbReference type="PANTHER" id="PTHR10924:SF4">
    <property type="entry name" value="GH15861P"/>
    <property type="match status" value="1"/>
</dbReference>
<dbReference type="PANTHER" id="PTHR10924">
    <property type="entry name" value="MAJOR FACILITATOR SUPERFAMILY PROTEIN-RELATED"/>
    <property type="match status" value="1"/>
</dbReference>
<evidence type="ECO:0000256" key="3">
    <source>
        <dbReference type="ARBA" id="ARBA00022989"/>
    </source>
</evidence>
<feature type="transmembrane region" description="Helical" evidence="6">
    <location>
        <begin position="126"/>
        <end position="152"/>
    </location>
</feature>
<dbReference type="Pfam" id="PF07690">
    <property type="entry name" value="MFS_1"/>
    <property type="match status" value="1"/>
</dbReference>
<accession>A0ABQ9HA70</accession>
<reference evidence="7 8" key="1">
    <citation type="submission" date="2023-02" db="EMBL/GenBank/DDBJ databases">
        <title>LHISI_Scaffold_Assembly.</title>
        <authorList>
            <person name="Stuart O.P."/>
            <person name="Cleave R."/>
            <person name="Magrath M.J.L."/>
            <person name="Mikheyev A.S."/>
        </authorList>
    </citation>
    <scope>NUCLEOTIDE SEQUENCE [LARGE SCALE GENOMIC DNA]</scope>
    <source>
        <strain evidence="7">Daus_M_001</strain>
        <tissue evidence="7">Leg muscle</tissue>
    </source>
</reference>
<comment type="caution">
    <text evidence="7">The sequence shown here is derived from an EMBL/GenBank/DDBJ whole genome shotgun (WGS) entry which is preliminary data.</text>
</comment>
<evidence type="ECO:0000256" key="6">
    <source>
        <dbReference type="SAM" id="Phobius"/>
    </source>
</evidence>
<dbReference type="EMBL" id="JARBHB010000006">
    <property type="protein sequence ID" value="KAJ8881174.1"/>
    <property type="molecule type" value="Genomic_DNA"/>
</dbReference>
<feature type="compositionally biased region" description="Basic and acidic residues" evidence="5">
    <location>
        <begin position="1"/>
        <end position="20"/>
    </location>
</feature>
<dbReference type="InterPro" id="IPR036259">
    <property type="entry name" value="MFS_trans_sf"/>
</dbReference>
<organism evidence="7 8">
    <name type="scientific">Dryococelus australis</name>
    <dbReference type="NCBI Taxonomy" id="614101"/>
    <lineage>
        <taxon>Eukaryota</taxon>
        <taxon>Metazoa</taxon>
        <taxon>Ecdysozoa</taxon>
        <taxon>Arthropoda</taxon>
        <taxon>Hexapoda</taxon>
        <taxon>Insecta</taxon>
        <taxon>Pterygota</taxon>
        <taxon>Neoptera</taxon>
        <taxon>Polyneoptera</taxon>
        <taxon>Phasmatodea</taxon>
        <taxon>Verophasmatodea</taxon>
        <taxon>Anareolatae</taxon>
        <taxon>Phasmatidae</taxon>
        <taxon>Eurycanthinae</taxon>
        <taxon>Dryococelus</taxon>
    </lineage>
</organism>
<evidence type="ECO:0000256" key="2">
    <source>
        <dbReference type="ARBA" id="ARBA00022692"/>
    </source>
</evidence>
<evidence type="ECO:0000256" key="5">
    <source>
        <dbReference type="SAM" id="MobiDB-lite"/>
    </source>
</evidence>
<evidence type="ECO:0000256" key="1">
    <source>
        <dbReference type="ARBA" id="ARBA00004141"/>
    </source>
</evidence>
<dbReference type="InterPro" id="IPR049680">
    <property type="entry name" value="FLVCR1-2_SLC49-like"/>
</dbReference>
<evidence type="ECO:0000256" key="4">
    <source>
        <dbReference type="ARBA" id="ARBA00023136"/>
    </source>
</evidence>
<evidence type="ECO:0008006" key="9">
    <source>
        <dbReference type="Google" id="ProtNLM"/>
    </source>
</evidence>
<dbReference type="Gene3D" id="1.20.1250.20">
    <property type="entry name" value="MFS general substrate transporter like domains"/>
    <property type="match status" value="1"/>
</dbReference>
<sequence length="335" mass="36393">MELHPDAKVEQTGEPRENSHRPARFPFAKIRERLHRESTPLGGAVGFTLSPTIVHDSDNLNDISQDLAILFYSVSACCTLLLAVILLFFKDEPPLPPSLAQAALKDSDVPVDFVGSLRRLLANPSYVLLLFAYGIMVGVYYVLSILLNTIILRHYEGAVQDAGRIGLVIIVSGMVGSAVGGFVLDKTHKFKETSFVLYLCALAGMLGFTFTLSCGKIMVVYATSAALGFFMTGFLPVGFELAAELTYPEPEGTSSGLLNGSVQVFAVAMTTGYSQLIEHVDDWWANIILCALLALGTVFTSLIKSDLRRQAAAECKKEKEAPQVSIIFEGTFTKL</sequence>
<protein>
    <recommendedName>
        <fullName evidence="9">Major facilitator superfamily (MFS) profile domain-containing protein</fullName>
    </recommendedName>
</protein>
<feature type="transmembrane region" description="Helical" evidence="6">
    <location>
        <begin position="283"/>
        <end position="303"/>
    </location>
</feature>
<feature type="transmembrane region" description="Helical" evidence="6">
    <location>
        <begin position="195"/>
        <end position="212"/>
    </location>
</feature>
<comment type="subcellular location">
    <subcellularLocation>
        <location evidence="1">Membrane</location>
        <topology evidence="1">Multi-pass membrane protein</topology>
    </subcellularLocation>
</comment>
<gene>
    <name evidence="7" type="ORF">PR048_017647</name>
</gene>
<evidence type="ECO:0000313" key="7">
    <source>
        <dbReference type="EMBL" id="KAJ8881174.1"/>
    </source>
</evidence>
<dbReference type="InterPro" id="IPR011701">
    <property type="entry name" value="MFS"/>
</dbReference>
<feature type="region of interest" description="Disordered" evidence="5">
    <location>
        <begin position="1"/>
        <end position="22"/>
    </location>
</feature>
<feature type="transmembrane region" description="Helical" evidence="6">
    <location>
        <begin position="69"/>
        <end position="89"/>
    </location>
</feature>
<feature type="transmembrane region" description="Helical" evidence="6">
    <location>
        <begin position="164"/>
        <end position="183"/>
    </location>
</feature>
<keyword evidence="8" id="KW-1185">Reference proteome</keyword>
<keyword evidence="2 6" id="KW-0812">Transmembrane</keyword>
<dbReference type="Proteomes" id="UP001159363">
    <property type="component" value="Chromosome 5"/>
</dbReference>
<keyword evidence="3 6" id="KW-1133">Transmembrane helix</keyword>
<proteinExistence type="predicted"/>
<feature type="transmembrane region" description="Helical" evidence="6">
    <location>
        <begin position="219"/>
        <end position="239"/>
    </location>
</feature>